<dbReference type="PANTHER" id="PTHR35789">
    <property type="entry name" value="SPORE GERMINATION PROTEIN B3"/>
    <property type="match status" value="1"/>
</dbReference>
<dbReference type="PANTHER" id="PTHR35789:SF1">
    <property type="entry name" value="SPORE GERMINATION PROTEIN B3"/>
    <property type="match status" value="1"/>
</dbReference>
<comment type="subcellular location">
    <subcellularLocation>
        <location evidence="1">Membrane</location>
        <topology evidence="1">Lipid-anchor</topology>
    </subcellularLocation>
</comment>
<dbReference type="InterPro" id="IPR038501">
    <property type="entry name" value="Spore_GerAC_C_sf"/>
</dbReference>
<keyword evidence="3" id="KW-0309">Germination</keyword>
<dbReference type="GO" id="GO:0009847">
    <property type="term" value="P:spore germination"/>
    <property type="evidence" value="ECO:0007669"/>
    <property type="project" value="InterPro"/>
</dbReference>
<reference evidence="10 11" key="1">
    <citation type="submission" date="2020-01" db="EMBL/GenBank/DDBJ databases">
        <title>Paenibacillus soybeanensis sp. nov. isolated from the nodules of soybean (Glycine max(L.) Merr).</title>
        <authorList>
            <person name="Wang H."/>
        </authorList>
    </citation>
    <scope>NUCLEOTIDE SEQUENCE [LARGE SCALE GENOMIC DNA]</scope>
    <source>
        <strain evidence="10 11">DSM 23054</strain>
    </source>
</reference>
<dbReference type="EMBL" id="JAAAMU010000007">
    <property type="protein sequence ID" value="NBC70466.1"/>
    <property type="molecule type" value="Genomic_DNA"/>
</dbReference>
<comment type="caution">
    <text evidence="10">The sequence shown here is derived from an EMBL/GenBank/DDBJ whole genome shotgun (WGS) entry which is preliminary data.</text>
</comment>
<evidence type="ECO:0000256" key="2">
    <source>
        <dbReference type="ARBA" id="ARBA00007886"/>
    </source>
</evidence>
<name>A0A7X4YQ32_9BACL</name>
<evidence type="ECO:0000256" key="1">
    <source>
        <dbReference type="ARBA" id="ARBA00004635"/>
    </source>
</evidence>
<dbReference type="InterPro" id="IPR057336">
    <property type="entry name" value="GerAC_N"/>
</dbReference>
<feature type="domain" description="Spore germination protein N-terminal" evidence="9">
    <location>
        <begin position="26"/>
        <end position="185"/>
    </location>
</feature>
<proteinExistence type="inferred from homology"/>
<keyword evidence="4" id="KW-0732">Signal</keyword>
<dbReference type="Pfam" id="PF25198">
    <property type="entry name" value="Spore_GerAC_N"/>
    <property type="match status" value="1"/>
</dbReference>
<evidence type="ECO:0000256" key="3">
    <source>
        <dbReference type="ARBA" id="ARBA00022544"/>
    </source>
</evidence>
<sequence>MRIKSLRAALLLAGTVLIAGCGSDSVINRIRVLVAVGFDREGEMCTGVVAYPNYIHRKGSLAIMKGSGREPKLIMEQFQRQSPRKIRYNKVDSIILSRQIASEGVTVAVNSIERDPALGSNVLLAVSSCSAESIIRSLDRQELENTPFNLVRQNVSDGAVPLSNLYFFLHDFYSEGKDPSMPSLALDKQNQIFIDGYALFKKDRLKLVLNLEEMALFKMLQGKPKIEQLFTYKGEHYVLTVRHGRTRSVPHPGTSPKSMRYDVRLTGSIRNYKGNLLARLPDESRAFAEAIESQIKNKLLALLKKMQAGKLDSLGVGERFRSVERDWQAAAFYREDYPTMDFQVNVVVNITNSGAGE</sequence>
<dbReference type="Pfam" id="PF05504">
    <property type="entry name" value="Spore_GerAC"/>
    <property type="match status" value="1"/>
</dbReference>
<comment type="similarity">
    <text evidence="2">Belongs to the GerABKC lipoprotein family.</text>
</comment>
<evidence type="ECO:0000256" key="4">
    <source>
        <dbReference type="ARBA" id="ARBA00022729"/>
    </source>
</evidence>
<dbReference type="GO" id="GO:0016020">
    <property type="term" value="C:membrane"/>
    <property type="evidence" value="ECO:0007669"/>
    <property type="project" value="UniProtKB-SubCell"/>
</dbReference>
<evidence type="ECO:0000313" key="10">
    <source>
        <dbReference type="EMBL" id="NBC70466.1"/>
    </source>
</evidence>
<evidence type="ECO:0000313" key="11">
    <source>
        <dbReference type="Proteomes" id="UP000558113"/>
    </source>
</evidence>
<evidence type="ECO:0000259" key="8">
    <source>
        <dbReference type="Pfam" id="PF05504"/>
    </source>
</evidence>
<evidence type="ECO:0008006" key="12">
    <source>
        <dbReference type="Google" id="ProtNLM"/>
    </source>
</evidence>
<protein>
    <recommendedName>
        <fullName evidence="12">Ger(X)C family spore germination protein</fullName>
    </recommendedName>
</protein>
<keyword evidence="6" id="KW-0564">Palmitate</keyword>
<evidence type="ECO:0000256" key="5">
    <source>
        <dbReference type="ARBA" id="ARBA00023136"/>
    </source>
</evidence>
<keyword evidence="5" id="KW-0472">Membrane</keyword>
<dbReference type="InterPro" id="IPR046953">
    <property type="entry name" value="Spore_GerAC-like_C"/>
</dbReference>
<evidence type="ECO:0000256" key="7">
    <source>
        <dbReference type="ARBA" id="ARBA00023288"/>
    </source>
</evidence>
<dbReference type="OrthoDB" id="2592518at2"/>
<dbReference type="Gene3D" id="3.30.300.210">
    <property type="entry name" value="Nutrient germinant receptor protein C, domain 3"/>
    <property type="match status" value="1"/>
</dbReference>
<keyword evidence="11" id="KW-1185">Reference proteome</keyword>
<dbReference type="PROSITE" id="PS51257">
    <property type="entry name" value="PROKAR_LIPOPROTEIN"/>
    <property type="match status" value="1"/>
</dbReference>
<dbReference type="AlphaFoldDB" id="A0A7X4YQ32"/>
<dbReference type="Proteomes" id="UP000558113">
    <property type="component" value="Unassembled WGS sequence"/>
</dbReference>
<keyword evidence="7" id="KW-0449">Lipoprotein</keyword>
<feature type="domain" description="Spore germination GerAC-like C-terminal" evidence="8">
    <location>
        <begin position="195"/>
        <end position="354"/>
    </location>
</feature>
<dbReference type="InterPro" id="IPR008844">
    <property type="entry name" value="Spore_GerAC-like"/>
</dbReference>
<accession>A0A7X4YQ32</accession>
<gene>
    <name evidence="10" type="ORF">GT003_15805</name>
</gene>
<evidence type="ECO:0000259" key="9">
    <source>
        <dbReference type="Pfam" id="PF25198"/>
    </source>
</evidence>
<dbReference type="RefSeq" id="WP_161699423.1">
    <property type="nucleotide sequence ID" value="NZ_JAAAMU010000007.1"/>
</dbReference>
<evidence type="ECO:0000256" key="6">
    <source>
        <dbReference type="ARBA" id="ARBA00023139"/>
    </source>
</evidence>
<organism evidence="10 11">
    <name type="scientific">Paenibacillus sacheonensis</name>
    <dbReference type="NCBI Taxonomy" id="742054"/>
    <lineage>
        <taxon>Bacteria</taxon>
        <taxon>Bacillati</taxon>
        <taxon>Bacillota</taxon>
        <taxon>Bacilli</taxon>
        <taxon>Bacillales</taxon>
        <taxon>Paenibacillaceae</taxon>
        <taxon>Paenibacillus</taxon>
    </lineage>
</organism>